<comment type="caution">
    <text evidence="1">The sequence shown here is derived from an EMBL/GenBank/DDBJ whole genome shotgun (WGS) entry which is preliminary data.</text>
</comment>
<accession>A0ABW5LMX8</accession>
<reference evidence="2" key="1">
    <citation type="journal article" date="2019" name="Int. J. Syst. Evol. Microbiol.">
        <title>The Global Catalogue of Microorganisms (GCM) 10K type strain sequencing project: providing services to taxonomists for standard genome sequencing and annotation.</title>
        <authorList>
            <consortium name="The Broad Institute Genomics Platform"/>
            <consortium name="The Broad Institute Genome Sequencing Center for Infectious Disease"/>
            <person name="Wu L."/>
            <person name="Ma J."/>
        </authorList>
    </citation>
    <scope>NUCLEOTIDE SEQUENCE [LARGE SCALE GENOMIC DNA]</scope>
    <source>
        <strain evidence="2">KCTC 52127</strain>
    </source>
</reference>
<dbReference type="RefSeq" id="WP_379664624.1">
    <property type="nucleotide sequence ID" value="NZ_JBHULH010000001.1"/>
</dbReference>
<evidence type="ECO:0000313" key="2">
    <source>
        <dbReference type="Proteomes" id="UP001597508"/>
    </source>
</evidence>
<dbReference type="Pfam" id="PF11171">
    <property type="entry name" value="DUF2958"/>
    <property type="match status" value="1"/>
</dbReference>
<dbReference type="Proteomes" id="UP001597508">
    <property type="component" value="Unassembled WGS sequence"/>
</dbReference>
<sequence length="132" mass="15445">MKLITPELEARFKEIGDQSENENPLIVAKFFDPLGSATWYATEYDKETNTCFGYATGMLEDEWGYFSVSELESIQRFTTVVIDGVRHTSKLGLWIEREIDFKEIRFYDLFPEKGRLAKLNNSKKEKSQDQER</sequence>
<evidence type="ECO:0000313" key="1">
    <source>
        <dbReference type="EMBL" id="MFD2565899.1"/>
    </source>
</evidence>
<organism evidence="1 2">
    <name type="scientific">Pseudotenacibaculum haliotis</name>
    <dbReference type="NCBI Taxonomy" id="1862138"/>
    <lineage>
        <taxon>Bacteria</taxon>
        <taxon>Pseudomonadati</taxon>
        <taxon>Bacteroidota</taxon>
        <taxon>Flavobacteriia</taxon>
        <taxon>Flavobacteriales</taxon>
        <taxon>Flavobacteriaceae</taxon>
        <taxon>Pseudotenacibaculum</taxon>
    </lineage>
</organism>
<name>A0ABW5LMX8_9FLAO</name>
<dbReference type="InterPro" id="IPR021341">
    <property type="entry name" value="DUF2958"/>
</dbReference>
<protein>
    <submittedName>
        <fullName evidence="1">DUF2958 domain-containing protein</fullName>
    </submittedName>
</protein>
<gene>
    <name evidence="1" type="ORF">ACFSRZ_00870</name>
</gene>
<dbReference type="EMBL" id="JBHULH010000001">
    <property type="protein sequence ID" value="MFD2565899.1"/>
    <property type="molecule type" value="Genomic_DNA"/>
</dbReference>
<keyword evidence="2" id="KW-1185">Reference proteome</keyword>
<proteinExistence type="predicted"/>